<dbReference type="Proteomes" id="UP000072363">
    <property type="component" value="Unassembled WGS sequence"/>
</dbReference>
<accession>A0A139PUK8</accession>
<gene>
    <name evidence="2" type="ORF">SORDD27_01603</name>
</gene>
<dbReference type="PATRIC" id="fig|1303.82.peg.1703"/>
<name>A0A139PUK8_STROR</name>
<dbReference type="RefSeq" id="WP_049478385.1">
    <property type="nucleotide sequence ID" value="NZ_JALDUB010000007.1"/>
</dbReference>
<organism evidence="2 3">
    <name type="scientific">Streptococcus oralis</name>
    <dbReference type="NCBI Taxonomy" id="1303"/>
    <lineage>
        <taxon>Bacteria</taxon>
        <taxon>Bacillati</taxon>
        <taxon>Bacillota</taxon>
        <taxon>Bacilli</taxon>
        <taxon>Lactobacillales</taxon>
        <taxon>Streptococcaceae</taxon>
        <taxon>Streptococcus</taxon>
    </lineage>
</organism>
<feature type="transmembrane region" description="Helical" evidence="1">
    <location>
        <begin position="7"/>
        <end position="25"/>
    </location>
</feature>
<evidence type="ECO:0000313" key="3">
    <source>
        <dbReference type="Proteomes" id="UP000072363"/>
    </source>
</evidence>
<reference evidence="2 3" key="1">
    <citation type="submission" date="2016-01" db="EMBL/GenBank/DDBJ databases">
        <title>Highly variable Streptococcus oralis are common among viridans streptococci isolated from primates.</title>
        <authorList>
            <person name="Denapaite D."/>
            <person name="Rieger M."/>
            <person name="Koendgen S."/>
            <person name="Brueckner R."/>
            <person name="Ochigava I."/>
            <person name="Kappeler P."/>
            <person name="Maetz-Rensing K."/>
            <person name="Leendertz F."/>
            <person name="Hakenbeck R."/>
        </authorList>
    </citation>
    <scope>NUCLEOTIDE SEQUENCE [LARGE SCALE GENOMIC DNA]</scope>
    <source>
        <strain evidence="2 3">DD27</strain>
    </source>
</reference>
<protein>
    <submittedName>
        <fullName evidence="2">Uncharacterized protein</fullName>
    </submittedName>
</protein>
<keyword evidence="1" id="KW-1133">Transmembrane helix</keyword>
<dbReference type="EMBL" id="LQNZ01000132">
    <property type="protein sequence ID" value="KXT93973.1"/>
    <property type="molecule type" value="Genomic_DNA"/>
</dbReference>
<dbReference type="AlphaFoldDB" id="A0A139PUK8"/>
<keyword evidence="1" id="KW-0472">Membrane</keyword>
<proteinExistence type="predicted"/>
<sequence length="67" mass="7865">MNKYKVIYYVVAIALLVSVFLLIGMDLGWFNPYQSDQFVWAYFALIPVVDWIEKKFKNLASEKGEKL</sequence>
<keyword evidence="1" id="KW-0812">Transmembrane</keyword>
<evidence type="ECO:0000313" key="2">
    <source>
        <dbReference type="EMBL" id="KXT93973.1"/>
    </source>
</evidence>
<evidence type="ECO:0000256" key="1">
    <source>
        <dbReference type="SAM" id="Phobius"/>
    </source>
</evidence>
<comment type="caution">
    <text evidence="2">The sequence shown here is derived from an EMBL/GenBank/DDBJ whole genome shotgun (WGS) entry which is preliminary data.</text>
</comment>